<evidence type="ECO:0000313" key="4">
    <source>
        <dbReference type="Proteomes" id="UP000276615"/>
    </source>
</evidence>
<proteinExistence type="predicted"/>
<dbReference type="GO" id="GO:0006302">
    <property type="term" value="P:double-strand break repair"/>
    <property type="evidence" value="ECO:0007669"/>
    <property type="project" value="InterPro"/>
</dbReference>
<keyword evidence="1" id="KW-0175">Coiled coil</keyword>
<dbReference type="SUPFAM" id="SSF52540">
    <property type="entry name" value="P-loop containing nucleoside triphosphate hydrolases"/>
    <property type="match status" value="1"/>
</dbReference>
<evidence type="ECO:0000313" key="3">
    <source>
        <dbReference type="EMBL" id="RMR11010.1"/>
    </source>
</evidence>
<reference evidence="3 4" key="1">
    <citation type="submission" date="2018-08" db="EMBL/GenBank/DDBJ databases">
        <title>Recombination of ecologically and evolutionarily significant loci maintains genetic cohesion in the Pseudomonas syringae species complex.</title>
        <authorList>
            <person name="Dillon M."/>
            <person name="Thakur S."/>
            <person name="Almeida R.N.D."/>
            <person name="Weir B.S."/>
            <person name="Guttman D.S."/>
        </authorList>
    </citation>
    <scope>NUCLEOTIDE SEQUENCE [LARGE SCALE GENOMIC DNA]</scope>
    <source>
        <strain evidence="3 4">ICMP 8670</strain>
    </source>
</reference>
<dbReference type="AlphaFoldDB" id="A0A3M4S7T4"/>
<evidence type="ECO:0000256" key="1">
    <source>
        <dbReference type="SAM" id="Coils"/>
    </source>
</evidence>
<dbReference type="PANTHER" id="PTHR32114:SF2">
    <property type="entry name" value="ABC TRANSPORTER ABCH.3"/>
    <property type="match status" value="1"/>
</dbReference>
<dbReference type="PANTHER" id="PTHR32114">
    <property type="entry name" value="ABC TRANSPORTER ABCH.3"/>
    <property type="match status" value="1"/>
</dbReference>
<dbReference type="InterPro" id="IPR027417">
    <property type="entry name" value="P-loop_NTPase"/>
</dbReference>
<protein>
    <submittedName>
        <fullName evidence="3">DNA repair ATPase</fullName>
    </submittedName>
</protein>
<feature type="domain" description="Rad50/SbcC-type AAA" evidence="2">
    <location>
        <begin position="21"/>
        <end position="304"/>
    </location>
</feature>
<accession>A0A3M4S7T4</accession>
<sequence length="932" mass="103046">MPNAMAKNGISMNNLPIKFLSVTIQNFRGIPDELVVPLEAPLTVIHAANGTGKSTICYALECLITGKVDDLNTAPLACQWGRGTTSVSAKCLIDGRPHLLTRNNTSLWMTEEGARKKKINDEYLLEMLTPASISGRSTIALRKAKRGWLRNSRWLYSNSLSLLIDNNKADERQQIFADILGFGHLTSTLRDLREYRKALPNTKGLVDGISRLSDEIEALERALAISSPVEDRALGNMATIFKALPPSAEGSLGDRLQAAQLRVAVFSQKHQREANALSTLSEQWSQYLNSLSQIETLRQSVATVADEQKKASDDQVIRSSELSEAQLKVSESERSIKWADDSLATLYRWLPITVNPGVVEFFREGDITLVDLRLKFVELTWPSSQQEQWQAALDFLSRNLPKILEWERQKQELMANPVAHATDLNDTVRLANEARNARVRAEADFDAFSNVLDKLKAMGSEIVHSHEDAHCPLCNHDWGTAEKLRIEISKGQQLLAPALEIAAKNLTEARQKEQEATAKLALTNAQKQAYDSHLSRLSSVVQELKSFATKTKYLETMQVRDFSGLNAAGLAHLSNRVTSAIHLGLVFEKLAEVETFFDITPVGGAGSRVSTSIARFISYKKHFQDQIDLYNPAKTRLVPVVRALAETIQAKVGVIAGINTSIAAAQKVTGSFESLWKEAFGDQPVLTESYELMRQQVHQRGEDAATYRSMLAECEAVVSVDTDSMKLKQFQEERLALSRKLEIGSGYIAKADLAIENYTTHVKDFTASSLKPLLSPAAELFSRMHANEVYKGLGVSDGGDALKWTVFAEGHEPALDAEGKLSQGQRQDLALSLYLARARNTGGSFFLDEPIAHLDDLNRVAMLDIFRLVATSMPSMNLILTTASDALARHMAQKFSSITDRHLLNMIHLEGNPRTGVKMTVQSNAAVSRQPG</sequence>
<dbReference type="InterPro" id="IPR038729">
    <property type="entry name" value="Rad50/SbcC_AAA"/>
</dbReference>
<organism evidence="3 4">
    <name type="scientific">Pseudomonas syringae pv. primulae</name>
    <dbReference type="NCBI Taxonomy" id="251707"/>
    <lineage>
        <taxon>Bacteria</taxon>
        <taxon>Pseudomonadati</taxon>
        <taxon>Pseudomonadota</taxon>
        <taxon>Gammaproteobacteria</taxon>
        <taxon>Pseudomonadales</taxon>
        <taxon>Pseudomonadaceae</taxon>
        <taxon>Pseudomonas</taxon>
    </lineage>
</organism>
<feature type="coiled-coil region" evidence="1">
    <location>
        <begin position="499"/>
        <end position="526"/>
    </location>
</feature>
<name>A0A3M4S7T4_9PSED</name>
<evidence type="ECO:0000259" key="2">
    <source>
        <dbReference type="Pfam" id="PF13476"/>
    </source>
</evidence>
<dbReference type="Gene3D" id="3.40.50.300">
    <property type="entry name" value="P-loop containing nucleotide triphosphate hydrolases"/>
    <property type="match status" value="2"/>
</dbReference>
<dbReference type="EMBL" id="RBRQ01000135">
    <property type="protein sequence ID" value="RMR11010.1"/>
    <property type="molecule type" value="Genomic_DNA"/>
</dbReference>
<gene>
    <name evidence="3" type="ORF">ALP92_05114</name>
</gene>
<dbReference type="Pfam" id="PF13476">
    <property type="entry name" value="AAA_23"/>
    <property type="match status" value="1"/>
</dbReference>
<comment type="caution">
    <text evidence="3">The sequence shown here is derived from an EMBL/GenBank/DDBJ whole genome shotgun (WGS) entry which is preliminary data.</text>
</comment>
<dbReference type="GO" id="GO:0016887">
    <property type="term" value="F:ATP hydrolysis activity"/>
    <property type="evidence" value="ECO:0007669"/>
    <property type="project" value="InterPro"/>
</dbReference>
<dbReference type="Proteomes" id="UP000276615">
    <property type="component" value="Unassembled WGS sequence"/>
</dbReference>